<dbReference type="RefSeq" id="WP_176294594.1">
    <property type="nucleotide sequence ID" value="NZ_CP051177.1"/>
</dbReference>
<proteinExistence type="predicted"/>
<feature type="transmembrane region" description="Helical" evidence="1">
    <location>
        <begin position="77"/>
        <end position="95"/>
    </location>
</feature>
<dbReference type="Pfam" id="PF13548">
    <property type="entry name" value="DUF4126"/>
    <property type="match status" value="1"/>
</dbReference>
<dbReference type="AlphaFoldDB" id="A0A7H8QAJ7"/>
<name>A0A7H8QAJ7_9BACL</name>
<feature type="domain" description="DUF4126" evidence="2">
    <location>
        <begin position="7"/>
        <end position="176"/>
    </location>
</feature>
<keyword evidence="4" id="KW-1185">Reference proteome</keyword>
<feature type="transmembrane region" description="Helical" evidence="1">
    <location>
        <begin position="44"/>
        <end position="65"/>
    </location>
</feature>
<evidence type="ECO:0000259" key="2">
    <source>
        <dbReference type="Pfam" id="PF13548"/>
    </source>
</evidence>
<accession>A0A7H8QAJ7</accession>
<keyword evidence="1" id="KW-0812">Transmembrane</keyword>
<feature type="transmembrane region" description="Helical" evidence="1">
    <location>
        <begin position="151"/>
        <end position="175"/>
    </location>
</feature>
<keyword evidence="1" id="KW-1133">Transmembrane helix</keyword>
<organism evidence="3 4">
    <name type="scientific">Planococcus glaciei</name>
    <dbReference type="NCBI Taxonomy" id="459472"/>
    <lineage>
        <taxon>Bacteria</taxon>
        <taxon>Bacillati</taxon>
        <taxon>Bacillota</taxon>
        <taxon>Bacilli</taxon>
        <taxon>Bacillales</taxon>
        <taxon>Caryophanaceae</taxon>
        <taxon>Planococcus</taxon>
    </lineage>
</organism>
<dbReference type="EMBL" id="CP051177">
    <property type="protein sequence ID" value="QKX51036.1"/>
    <property type="molecule type" value="Genomic_DNA"/>
</dbReference>
<gene>
    <name evidence="3" type="ORF">HF394_10795</name>
</gene>
<keyword evidence="1" id="KW-0472">Membrane</keyword>
<reference evidence="4" key="1">
    <citation type="submission" date="2020-06" db="EMBL/GenBank/DDBJ databases">
        <title>Isolation of Planomicrobium glaciei.</title>
        <authorList>
            <person name="Malisova L."/>
            <person name="Safrankova R."/>
            <person name="Jakubu V."/>
            <person name="Spanelova P."/>
        </authorList>
    </citation>
    <scope>NUCLEOTIDE SEQUENCE [LARGE SCALE GENOMIC DNA]</scope>
    <source>
        <strain evidence="4">NRL-ATB46093</strain>
    </source>
</reference>
<dbReference type="Proteomes" id="UP000509222">
    <property type="component" value="Chromosome"/>
</dbReference>
<dbReference type="InterPro" id="IPR025196">
    <property type="entry name" value="DUF4126"/>
</dbReference>
<evidence type="ECO:0000313" key="3">
    <source>
        <dbReference type="EMBL" id="QKX51036.1"/>
    </source>
</evidence>
<evidence type="ECO:0000313" key="4">
    <source>
        <dbReference type="Proteomes" id="UP000509222"/>
    </source>
</evidence>
<protein>
    <submittedName>
        <fullName evidence="3">DUF4126 domain-containing protein</fullName>
    </submittedName>
</protein>
<evidence type="ECO:0000256" key="1">
    <source>
        <dbReference type="SAM" id="Phobius"/>
    </source>
</evidence>
<sequence length="191" mass="20092">MEMILAICIGLALSATVGFRIFTPLLITGVFERVDWITVTEGFSWLGSTPALVAFGAATVFEIAVNYIPAVGSIMKVIATPIAAIAGILLTASFIGDMNPLLEWSIAIIGGGGVAAASHAAVTGVKGVSETALLSPAVAVVEDITATTVPIAIFLVPVLAIVFVVLIPVLIFTLYNKRKRRKKNRNPVERF</sequence>